<dbReference type="SUPFAM" id="SSF81606">
    <property type="entry name" value="PP2C-like"/>
    <property type="match status" value="1"/>
</dbReference>
<feature type="transmembrane region" description="Helical" evidence="2">
    <location>
        <begin position="208"/>
        <end position="228"/>
    </location>
</feature>
<feature type="transmembrane region" description="Helical" evidence="2">
    <location>
        <begin position="354"/>
        <end position="373"/>
    </location>
</feature>
<dbReference type="AlphaFoldDB" id="A0A4Q1SJD3"/>
<feature type="transmembrane region" description="Helical" evidence="2">
    <location>
        <begin position="152"/>
        <end position="171"/>
    </location>
</feature>
<dbReference type="InterPro" id="IPR036457">
    <property type="entry name" value="PPM-type-like_dom_sf"/>
</dbReference>
<dbReference type="Pfam" id="PF13492">
    <property type="entry name" value="GAF_3"/>
    <property type="match status" value="1"/>
</dbReference>
<dbReference type="PROSITE" id="PS51746">
    <property type="entry name" value="PPM_2"/>
    <property type="match status" value="1"/>
</dbReference>
<dbReference type="OrthoDB" id="319881at2"/>
<evidence type="ECO:0000313" key="5">
    <source>
        <dbReference type="Proteomes" id="UP000290253"/>
    </source>
</evidence>
<evidence type="ECO:0000256" key="1">
    <source>
        <dbReference type="ARBA" id="ARBA00022801"/>
    </source>
</evidence>
<evidence type="ECO:0000313" key="4">
    <source>
        <dbReference type="EMBL" id="RXS97543.1"/>
    </source>
</evidence>
<dbReference type="SUPFAM" id="SSF55781">
    <property type="entry name" value="GAF domain-like"/>
    <property type="match status" value="1"/>
</dbReference>
<keyword evidence="2" id="KW-1133">Transmembrane helix</keyword>
<dbReference type="GO" id="GO:0016791">
    <property type="term" value="F:phosphatase activity"/>
    <property type="evidence" value="ECO:0007669"/>
    <property type="project" value="TreeGrafter"/>
</dbReference>
<dbReference type="InterPro" id="IPR001932">
    <property type="entry name" value="PPM-type_phosphatase-like_dom"/>
</dbReference>
<protein>
    <submittedName>
        <fullName evidence="4">GAF domain-containing protein</fullName>
    </submittedName>
</protein>
<evidence type="ECO:0000256" key="2">
    <source>
        <dbReference type="SAM" id="Phobius"/>
    </source>
</evidence>
<dbReference type="EMBL" id="SDMK01000001">
    <property type="protein sequence ID" value="RXS97543.1"/>
    <property type="molecule type" value="Genomic_DNA"/>
</dbReference>
<accession>A0A4Q1SJD3</accession>
<feature type="transmembrane region" description="Helical" evidence="2">
    <location>
        <begin position="394"/>
        <end position="414"/>
    </location>
</feature>
<dbReference type="PANTHER" id="PTHR43156">
    <property type="entry name" value="STAGE II SPORULATION PROTEIN E-RELATED"/>
    <property type="match status" value="1"/>
</dbReference>
<dbReference type="InterPro" id="IPR052016">
    <property type="entry name" value="Bact_Sigma-Reg"/>
</dbReference>
<organism evidence="4 5">
    <name type="scientific">Silvibacterium dinghuense</name>
    <dbReference type="NCBI Taxonomy" id="1560006"/>
    <lineage>
        <taxon>Bacteria</taxon>
        <taxon>Pseudomonadati</taxon>
        <taxon>Acidobacteriota</taxon>
        <taxon>Terriglobia</taxon>
        <taxon>Terriglobales</taxon>
        <taxon>Acidobacteriaceae</taxon>
        <taxon>Silvibacterium</taxon>
    </lineage>
</organism>
<dbReference type="InterPro" id="IPR036034">
    <property type="entry name" value="PDZ_sf"/>
</dbReference>
<dbReference type="PANTHER" id="PTHR43156:SF2">
    <property type="entry name" value="STAGE II SPORULATION PROTEIN E"/>
    <property type="match status" value="1"/>
</dbReference>
<dbReference type="InterPro" id="IPR029016">
    <property type="entry name" value="GAF-like_dom_sf"/>
</dbReference>
<dbReference type="SMART" id="SM00331">
    <property type="entry name" value="PP2C_SIG"/>
    <property type="match status" value="1"/>
</dbReference>
<feature type="transmembrane region" description="Helical" evidence="2">
    <location>
        <begin position="240"/>
        <end position="261"/>
    </location>
</feature>
<dbReference type="Proteomes" id="UP000290253">
    <property type="component" value="Unassembled WGS sequence"/>
</dbReference>
<feature type="domain" description="PPM-type phosphatase" evidence="3">
    <location>
        <begin position="650"/>
        <end position="877"/>
    </location>
</feature>
<keyword evidence="1" id="KW-0378">Hydrolase</keyword>
<keyword evidence="2" id="KW-0812">Transmembrane</keyword>
<dbReference type="SUPFAM" id="SSF50156">
    <property type="entry name" value="PDZ domain-like"/>
    <property type="match status" value="1"/>
</dbReference>
<dbReference type="SMART" id="SM00065">
    <property type="entry name" value="GAF"/>
    <property type="match status" value="1"/>
</dbReference>
<feature type="transmembrane region" description="Helical" evidence="2">
    <location>
        <begin position="281"/>
        <end position="301"/>
    </location>
</feature>
<keyword evidence="5" id="KW-1185">Reference proteome</keyword>
<reference evidence="4 5" key="1">
    <citation type="journal article" date="2016" name="Int. J. Syst. Evol. Microbiol.">
        <title>Acidipila dinghuensis sp. nov., an acidobacterium isolated from forest soil.</title>
        <authorList>
            <person name="Jiang Y.W."/>
            <person name="Wang J."/>
            <person name="Chen M.H."/>
            <person name="Lv Y.Y."/>
            <person name="Qiu L.H."/>
        </authorList>
    </citation>
    <scope>NUCLEOTIDE SEQUENCE [LARGE SCALE GENOMIC DNA]</scope>
    <source>
        <strain evidence="4 5">DHOF10</strain>
    </source>
</reference>
<keyword evidence="2" id="KW-0472">Membrane</keyword>
<feature type="transmembrane region" description="Helical" evidence="2">
    <location>
        <begin position="178"/>
        <end position="196"/>
    </location>
</feature>
<feature type="transmembrane region" description="Helical" evidence="2">
    <location>
        <begin position="313"/>
        <end position="334"/>
    </location>
</feature>
<dbReference type="Gene3D" id="3.30.450.40">
    <property type="match status" value="1"/>
</dbReference>
<sequence length="878" mass="96846">MTRRRQSGGRQSGKRLPSAATLRVLAAVFALCGFAYWMAGALNTWEYDLHRDRHIQEPIDFDSNTLLISTVRPEAKAVHLSVGAKITGFNGAPYTGLSQWSEIVETARPGDTLDIEFLAPGGKAGMVTITLAPLPAAHVGIARWAVLLSDGFVDLVLPLACLGIGFWVVLAKPQDRNAWLVLLLLTFPSVFTIDAAHATGLGLGLRGLWYETMQIMASPVLLLFGVYFPERSRIDQKVPWLKWVVIAPILFFWVVTIPFLITQYYGGGVSWVSLMDKLERLVNFLNLCCVVLYLVLTLDKVHSASTADARRRLRVLTAGTGVGVGVLLFVFVLLRHFGLKILAEDTPTRFWIDSAGAAIFMIAPFTMGYVVLVQRAMDVRVILRAGTRYLLARAFLVVAQIVLLSVAVTELVVPTLHKQQPQPLDLMAVFVFIALVFFLRFAVRTRAQGWLDRKFFREAYNAEVVLNELSDQVRRFTETGPLLETVARRIAETLHVSQVAILLRRGEFFELQQTLGLSPAGTLSLSPQASSVRYLASTNEPARLYRDDPDAWYLMAGMAERDVLNTMNTELLLPLPGRNRLMGVMALGPKRSEAAYTRADLNLLQAVATQTGLAIEIAELACSLASEAAQRERVNREIEIAREVQERLFPQAMPEMKGATVAGHCRPALGVGGDYYDVFPLSDGRTGLAVGDVSGKGIAAALLMASLRASLRGVTLDNPRDFARLMDKVNRLVYESSASNRYATFFFAAYDPETRRLDCVNAGHNPPLIIRRNDDGPHTVIRLEAGGPVVGLLPAAPYVEQAVTLEPGDLVLLYTDGISEAMTPEDEEWGEDRLIAAADCCWDKDADEILDHLFRDADAFTRGAPQHDDMTLLVLKLK</sequence>
<dbReference type="Gene3D" id="3.60.40.10">
    <property type="entry name" value="PPM-type phosphatase domain"/>
    <property type="match status" value="1"/>
</dbReference>
<comment type="caution">
    <text evidence="4">The sequence shown here is derived from an EMBL/GenBank/DDBJ whole genome shotgun (WGS) entry which is preliminary data.</text>
</comment>
<dbReference type="RefSeq" id="WP_129207322.1">
    <property type="nucleotide sequence ID" value="NZ_BMGU01000001.1"/>
</dbReference>
<dbReference type="Pfam" id="PF07228">
    <property type="entry name" value="SpoIIE"/>
    <property type="match status" value="1"/>
</dbReference>
<evidence type="ECO:0000259" key="3">
    <source>
        <dbReference type="PROSITE" id="PS51746"/>
    </source>
</evidence>
<proteinExistence type="predicted"/>
<name>A0A4Q1SJD3_9BACT</name>
<dbReference type="InterPro" id="IPR003018">
    <property type="entry name" value="GAF"/>
</dbReference>
<feature type="transmembrane region" description="Helical" evidence="2">
    <location>
        <begin position="426"/>
        <end position="443"/>
    </location>
</feature>
<gene>
    <name evidence="4" type="ORF">ESZ00_06545</name>
</gene>
<feature type="transmembrane region" description="Helical" evidence="2">
    <location>
        <begin position="20"/>
        <end position="39"/>
    </location>
</feature>